<dbReference type="InterPro" id="IPR035451">
    <property type="entry name" value="Ada-like_dom_sf"/>
</dbReference>
<sequence length="388" mass="41579">MIHRLLKMKLPYVFILCLLLSGCAPSAGLSAGSRPETSPQSSVDTNPETIVHFIDVGQGDSILIESGGQTMLIDAGTNESGAEVLNYLKAQQITHLDWVIGTHPHEDHIGGLDDIILAVDTDRVMMPPKEHTTKTFEDVLDAVMEKDLSLTEPVIGDTYPLGDARFTVLGPAKDYGDDLNNWSVVLLLTCGDTSFLFTGDAEVEAEEDILASGLAIDADVLKVAHHGSDTSTSDAFLSAVSPDYAVISVGQDNDYGHPCQVTLDRLETAGADIFRTDLMGTVIAYSDGTHLSFSAESDPAQSGMDASADSSSFLWDTEETGIYAAQSGEGTDESAAETEEDIQVHITQSGSRYHREGCSSLENSDTVISLDEAKSRGYTPCQRCHPPE</sequence>
<evidence type="ECO:0000313" key="4">
    <source>
        <dbReference type="Proteomes" id="UP000543642"/>
    </source>
</evidence>
<dbReference type="SUPFAM" id="SSF56281">
    <property type="entry name" value="Metallo-hydrolase/oxidoreductase"/>
    <property type="match status" value="1"/>
</dbReference>
<evidence type="ECO:0000313" key="3">
    <source>
        <dbReference type="EMBL" id="MBB5265348.1"/>
    </source>
</evidence>
<comment type="caution">
    <text evidence="3">The sequence shown here is derived from an EMBL/GenBank/DDBJ whole genome shotgun (WGS) entry which is preliminary data.</text>
</comment>
<dbReference type="CDD" id="cd07731">
    <property type="entry name" value="ComA-like_MBL-fold"/>
    <property type="match status" value="1"/>
</dbReference>
<dbReference type="PANTHER" id="PTHR30619:SF7">
    <property type="entry name" value="BETA-LACTAMASE DOMAIN PROTEIN"/>
    <property type="match status" value="1"/>
</dbReference>
<proteinExistence type="predicted"/>
<reference evidence="3 4" key="1">
    <citation type="submission" date="2020-08" db="EMBL/GenBank/DDBJ databases">
        <title>Genomic Encyclopedia of Type Strains, Phase IV (KMG-IV): sequencing the most valuable type-strain genomes for metagenomic binning, comparative biology and taxonomic classification.</title>
        <authorList>
            <person name="Goeker M."/>
        </authorList>
    </citation>
    <scope>NUCLEOTIDE SEQUENCE [LARGE SCALE GENOMIC DNA]</scope>
    <source>
        <strain evidence="3 4">DSM 106146</strain>
    </source>
</reference>
<accession>A0A7W8HBJ2</accession>
<dbReference type="InterPro" id="IPR036866">
    <property type="entry name" value="RibonucZ/Hydroxyglut_hydro"/>
</dbReference>
<protein>
    <submittedName>
        <fullName evidence="3">Competence protein ComEC</fullName>
    </submittedName>
</protein>
<organism evidence="3 4">
    <name type="scientific">Catenibacillus scindens</name>
    <dbReference type="NCBI Taxonomy" id="673271"/>
    <lineage>
        <taxon>Bacteria</taxon>
        <taxon>Bacillati</taxon>
        <taxon>Bacillota</taxon>
        <taxon>Clostridia</taxon>
        <taxon>Lachnospirales</taxon>
        <taxon>Lachnospiraceae</taxon>
        <taxon>Catenibacillus</taxon>
    </lineage>
</organism>
<feature type="signal peptide" evidence="1">
    <location>
        <begin position="1"/>
        <end position="26"/>
    </location>
</feature>
<name>A0A7W8HBJ2_9FIRM</name>
<feature type="chain" id="PRO_5030938593" evidence="1">
    <location>
        <begin position="27"/>
        <end position="388"/>
    </location>
</feature>
<dbReference type="PROSITE" id="PS51257">
    <property type="entry name" value="PROKAR_LIPOPROTEIN"/>
    <property type="match status" value="1"/>
</dbReference>
<dbReference type="AlphaFoldDB" id="A0A7W8HBJ2"/>
<dbReference type="InterPro" id="IPR052159">
    <property type="entry name" value="Competence_DNA_uptake"/>
</dbReference>
<dbReference type="PANTHER" id="PTHR30619">
    <property type="entry name" value="DNA INTERNALIZATION/COMPETENCE PROTEIN COMEC/REC2"/>
    <property type="match status" value="1"/>
</dbReference>
<feature type="domain" description="Metallo-beta-lactamase" evidence="2">
    <location>
        <begin position="58"/>
        <end position="251"/>
    </location>
</feature>
<dbReference type="EMBL" id="JACHFW010000010">
    <property type="protein sequence ID" value="MBB5265348.1"/>
    <property type="molecule type" value="Genomic_DNA"/>
</dbReference>
<dbReference type="InterPro" id="IPR035681">
    <property type="entry name" value="ComA-like_MBL"/>
</dbReference>
<dbReference type="Gene3D" id="3.60.15.10">
    <property type="entry name" value="Ribonuclease Z/Hydroxyacylglutathione hydrolase-like"/>
    <property type="match status" value="1"/>
</dbReference>
<evidence type="ECO:0000256" key="1">
    <source>
        <dbReference type="SAM" id="SignalP"/>
    </source>
</evidence>
<dbReference type="SUPFAM" id="SSF57884">
    <property type="entry name" value="Ada DNA repair protein, N-terminal domain (N-Ada 10)"/>
    <property type="match status" value="1"/>
</dbReference>
<gene>
    <name evidence="3" type="ORF">HNP82_002491</name>
</gene>
<keyword evidence="4" id="KW-1185">Reference proteome</keyword>
<dbReference type="SMART" id="SM00849">
    <property type="entry name" value="Lactamase_B"/>
    <property type="match status" value="1"/>
</dbReference>
<dbReference type="InterPro" id="IPR001279">
    <property type="entry name" value="Metallo-B-lactamas"/>
</dbReference>
<dbReference type="Proteomes" id="UP000543642">
    <property type="component" value="Unassembled WGS sequence"/>
</dbReference>
<dbReference type="RefSeq" id="WP_243164756.1">
    <property type="nucleotide sequence ID" value="NZ_JACHFW010000010.1"/>
</dbReference>
<evidence type="ECO:0000259" key="2">
    <source>
        <dbReference type="SMART" id="SM00849"/>
    </source>
</evidence>
<dbReference type="Pfam" id="PF00753">
    <property type="entry name" value="Lactamase_B"/>
    <property type="match status" value="1"/>
</dbReference>
<keyword evidence="1" id="KW-0732">Signal</keyword>